<dbReference type="AlphaFoldDB" id="K2MTB6"/>
<gene>
    <name evidence="2" type="ORF">MOQ_005867</name>
</gene>
<keyword evidence="1" id="KW-0472">Membrane</keyword>
<organism evidence="2 3">
    <name type="scientific">Trypanosoma cruzi marinkellei</name>
    <dbReference type="NCBI Taxonomy" id="85056"/>
    <lineage>
        <taxon>Eukaryota</taxon>
        <taxon>Discoba</taxon>
        <taxon>Euglenozoa</taxon>
        <taxon>Kinetoplastea</taxon>
        <taxon>Metakinetoplastina</taxon>
        <taxon>Trypanosomatida</taxon>
        <taxon>Trypanosomatidae</taxon>
        <taxon>Trypanosoma</taxon>
        <taxon>Schizotrypanum</taxon>
    </lineage>
</organism>
<comment type="caution">
    <text evidence="2">The sequence shown here is derived from an EMBL/GenBank/DDBJ whole genome shotgun (WGS) entry which is preliminary data.</text>
</comment>
<dbReference type="OrthoDB" id="10400202at2759"/>
<evidence type="ECO:0000313" key="3">
    <source>
        <dbReference type="Proteomes" id="UP000007350"/>
    </source>
</evidence>
<reference evidence="2 3" key="1">
    <citation type="journal article" date="2012" name="BMC Genomics">
        <title>Comparative genomic analysis of human infective Trypanosoma cruzi lineages with the bat-restricted subspecies T. cruzi marinkellei.</title>
        <authorList>
            <person name="Franzen O."/>
            <person name="Talavera-Lopez C."/>
            <person name="Ochaya S."/>
            <person name="Butler C.E."/>
            <person name="Messenger L.A."/>
            <person name="Lewis M.D."/>
            <person name="Llewellyn M.S."/>
            <person name="Marinkelle C.J."/>
            <person name="Tyler K.M."/>
            <person name="Miles M.A."/>
            <person name="Andersson B."/>
        </authorList>
    </citation>
    <scope>NUCLEOTIDE SEQUENCE [LARGE SCALE GENOMIC DNA]</scope>
    <source>
        <strain evidence="2 3">B7</strain>
    </source>
</reference>
<keyword evidence="1" id="KW-1133">Transmembrane helix</keyword>
<evidence type="ECO:0008006" key="4">
    <source>
        <dbReference type="Google" id="ProtNLM"/>
    </source>
</evidence>
<name>K2MTB6_TRYCR</name>
<evidence type="ECO:0000313" key="2">
    <source>
        <dbReference type="EMBL" id="EKF30325.1"/>
    </source>
</evidence>
<feature type="transmembrane region" description="Helical" evidence="1">
    <location>
        <begin position="255"/>
        <end position="274"/>
    </location>
</feature>
<keyword evidence="3" id="KW-1185">Reference proteome</keyword>
<dbReference type="Proteomes" id="UP000007350">
    <property type="component" value="Unassembled WGS sequence"/>
</dbReference>
<evidence type="ECO:0000256" key="1">
    <source>
        <dbReference type="SAM" id="Phobius"/>
    </source>
</evidence>
<proteinExistence type="predicted"/>
<protein>
    <recommendedName>
        <fullName evidence="4">Trans-sialidase</fullName>
    </recommendedName>
</protein>
<dbReference type="EMBL" id="AHKC01012233">
    <property type="protein sequence ID" value="EKF30325.1"/>
    <property type="molecule type" value="Genomic_DNA"/>
</dbReference>
<sequence length="276" mass="29866">MLYGVWRCCLKAPQHHARGRGTEWKNSFCVCCCGCGCILAGLVGTMAGACGCHFVLLGNMLPRLHVCVASGTIYRRLCDCRMEGEERKEVRERSGQESRWVSRRGGHCPPNPAPLLHGTLLLTLCRILVGGSSTQRGSGCHYRHECGREGTSLLLCSEGAHLVGQRSVQNLLAESAHDTGHWTRSVCVVGDNAVEFLPSGGRTPDFPFVPTRAGCCAMKPQQGTRFDHGGTISAGLRIGNVNGECNGKGSVTPCIWLFFWLPVMSVPIVFISLIPL</sequence>
<accession>K2MTB6</accession>
<keyword evidence="1" id="KW-0812">Transmembrane</keyword>